<dbReference type="KEGG" id="marb:CJ263_14655"/>
<feature type="transmembrane region" description="Helical" evidence="1">
    <location>
        <begin position="51"/>
        <end position="70"/>
    </location>
</feature>
<dbReference type="EMBL" id="CP022957">
    <property type="protein sequence ID" value="ASV31356.1"/>
    <property type="molecule type" value="Genomic_DNA"/>
</dbReference>
<organism evidence="2 3">
    <name type="scientific">Maribacter cobaltidurans</name>
    <dbReference type="NCBI Taxonomy" id="1178778"/>
    <lineage>
        <taxon>Bacteria</taxon>
        <taxon>Pseudomonadati</taxon>
        <taxon>Bacteroidota</taxon>
        <taxon>Flavobacteriia</taxon>
        <taxon>Flavobacteriales</taxon>
        <taxon>Flavobacteriaceae</taxon>
        <taxon>Maribacter</taxon>
    </lineage>
</organism>
<reference evidence="2 3" key="1">
    <citation type="submission" date="2017-08" db="EMBL/GenBank/DDBJ databases">
        <title>The complete genome sequence of Maribacter sp. B1, isolated from deep-sea sediment.</title>
        <authorList>
            <person name="Wu Y.-H."/>
            <person name="Cheng H."/>
            <person name="Xu X.-W."/>
        </authorList>
    </citation>
    <scope>NUCLEOTIDE SEQUENCE [LARGE SCALE GENOMIC DNA]</scope>
    <source>
        <strain evidence="2 3">B1</strain>
    </source>
</reference>
<proteinExistence type="predicted"/>
<evidence type="ECO:0000256" key="1">
    <source>
        <dbReference type="SAM" id="Phobius"/>
    </source>
</evidence>
<gene>
    <name evidence="2" type="ORF">CJ263_14655</name>
</gene>
<sequence>MKIASKVVMVVLLLWTMGMLVWGVAGFFEYFSGITPFIHLQNSAYPEAVQFVHWLLITLTGGTFVLGYFLKWKWTPLVMVMLFSNLAVLCTIQTFDFMSQQWSYTAYSSEIVLYVLLSAFLLFSSFSKSHFKHRV</sequence>
<dbReference type="RefSeq" id="WP_094997966.1">
    <property type="nucleotide sequence ID" value="NZ_BMJL01000004.1"/>
</dbReference>
<keyword evidence="1" id="KW-1133">Transmembrane helix</keyword>
<dbReference type="OrthoDB" id="1494505at2"/>
<feature type="transmembrane region" description="Helical" evidence="1">
    <location>
        <begin position="77"/>
        <end position="95"/>
    </location>
</feature>
<dbReference type="Proteomes" id="UP000215244">
    <property type="component" value="Chromosome"/>
</dbReference>
<evidence type="ECO:0000313" key="2">
    <source>
        <dbReference type="EMBL" id="ASV31356.1"/>
    </source>
</evidence>
<feature type="transmembrane region" description="Helical" evidence="1">
    <location>
        <begin position="107"/>
        <end position="126"/>
    </location>
</feature>
<protein>
    <submittedName>
        <fullName evidence="2">Uncharacterized protein</fullName>
    </submittedName>
</protein>
<feature type="transmembrane region" description="Helical" evidence="1">
    <location>
        <begin position="7"/>
        <end position="31"/>
    </location>
</feature>
<name>A0A223V7U5_9FLAO</name>
<evidence type="ECO:0000313" key="3">
    <source>
        <dbReference type="Proteomes" id="UP000215244"/>
    </source>
</evidence>
<dbReference type="AlphaFoldDB" id="A0A223V7U5"/>
<keyword evidence="3" id="KW-1185">Reference proteome</keyword>
<keyword evidence="1" id="KW-0812">Transmembrane</keyword>
<accession>A0A223V7U5</accession>
<keyword evidence="1" id="KW-0472">Membrane</keyword>